<dbReference type="OrthoDB" id="422187at2759"/>
<dbReference type="Proteomes" id="UP000008744">
    <property type="component" value="Unassembled WGS sequence"/>
</dbReference>
<gene>
    <name evidence="2" type="primary">Dper\GL20613</name>
    <name evidence="2" type="ORF">Dper_GL20613</name>
</gene>
<dbReference type="AlphaFoldDB" id="B4G5P5"/>
<evidence type="ECO:0000313" key="2">
    <source>
        <dbReference type="EMBL" id="EDW24911.1"/>
    </source>
</evidence>
<feature type="region of interest" description="Disordered" evidence="1">
    <location>
        <begin position="1"/>
        <end position="33"/>
    </location>
</feature>
<evidence type="ECO:0000313" key="3">
    <source>
        <dbReference type="Proteomes" id="UP000008744"/>
    </source>
</evidence>
<dbReference type="PhylomeDB" id="B4G5P5"/>
<dbReference type="EMBL" id="CH479179">
    <property type="protein sequence ID" value="EDW24911.1"/>
    <property type="molecule type" value="Genomic_DNA"/>
</dbReference>
<dbReference type="GO" id="GO:0051082">
    <property type="term" value="F:unfolded protein binding"/>
    <property type="evidence" value="ECO:0007669"/>
    <property type="project" value="EnsemblMetazoa"/>
</dbReference>
<dbReference type="GO" id="GO:0000309">
    <property type="term" value="F:nicotinamide-nucleotide adenylyltransferase activity"/>
    <property type="evidence" value="ECO:0007669"/>
    <property type="project" value="EnsemblMetazoa"/>
</dbReference>
<dbReference type="GO" id="GO:1990535">
    <property type="term" value="P:neuron projection maintenance"/>
    <property type="evidence" value="ECO:0007669"/>
    <property type="project" value="EnsemblMetazoa"/>
</dbReference>
<dbReference type="GO" id="GO:0034355">
    <property type="term" value="P:NAD+ biosynthetic process via the salvage pathway"/>
    <property type="evidence" value="ECO:0007669"/>
    <property type="project" value="EnsemblMetazoa"/>
</dbReference>
<proteinExistence type="predicted"/>
<dbReference type="GO" id="GO:1900074">
    <property type="term" value="P:negative regulation of neuromuscular synaptic transmission"/>
    <property type="evidence" value="ECO:0007669"/>
    <property type="project" value="EnsemblMetazoa"/>
</dbReference>
<feature type="compositionally biased region" description="Polar residues" evidence="1">
    <location>
        <begin position="1"/>
        <end position="17"/>
    </location>
</feature>
<dbReference type="HOGENOM" id="CLU_181743_0_0_1"/>
<reference evidence="2 3" key="1">
    <citation type="journal article" date="2007" name="Nature">
        <title>Evolution of genes and genomes on the Drosophila phylogeny.</title>
        <authorList>
            <consortium name="Drosophila 12 Genomes Consortium"/>
            <person name="Clark A.G."/>
            <person name="Eisen M.B."/>
            <person name="Smith D.R."/>
            <person name="Bergman C.M."/>
            <person name="Oliver B."/>
            <person name="Markow T.A."/>
            <person name="Kaufman T.C."/>
            <person name="Kellis M."/>
            <person name="Gelbart W."/>
            <person name="Iyer V.N."/>
            <person name="Pollard D.A."/>
            <person name="Sackton T.B."/>
            <person name="Larracuente A.M."/>
            <person name="Singh N.D."/>
            <person name="Abad J.P."/>
            <person name="Abt D.N."/>
            <person name="Adryan B."/>
            <person name="Aguade M."/>
            <person name="Akashi H."/>
            <person name="Anderson W.W."/>
            <person name="Aquadro C.F."/>
            <person name="Ardell D.H."/>
            <person name="Arguello R."/>
            <person name="Artieri C.G."/>
            <person name="Barbash D.A."/>
            <person name="Barker D."/>
            <person name="Barsanti P."/>
            <person name="Batterham P."/>
            <person name="Batzoglou S."/>
            <person name="Begun D."/>
            <person name="Bhutkar A."/>
            <person name="Blanco E."/>
            <person name="Bosak S.A."/>
            <person name="Bradley R.K."/>
            <person name="Brand A.D."/>
            <person name="Brent M.R."/>
            <person name="Brooks A.N."/>
            <person name="Brown R.H."/>
            <person name="Butlin R.K."/>
            <person name="Caggese C."/>
            <person name="Calvi B.R."/>
            <person name="Bernardo de Carvalho A."/>
            <person name="Caspi A."/>
            <person name="Castrezana S."/>
            <person name="Celniker S.E."/>
            <person name="Chang J.L."/>
            <person name="Chapple C."/>
            <person name="Chatterji S."/>
            <person name="Chinwalla A."/>
            <person name="Civetta A."/>
            <person name="Clifton S.W."/>
            <person name="Comeron J.M."/>
            <person name="Costello J.C."/>
            <person name="Coyne J.A."/>
            <person name="Daub J."/>
            <person name="David R.G."/>
            <person name="Delcher A.L."/>
            <person name="Delehaunty K."/>
            <person name="Do C.B."/>
            <person name="Ebling H."/>
            <person name="Edwards K."/>
            <person name="Eickbush T."/>
            <person name="Evans J.D."/>
            <person name="Filipski A."/>
            <person name="Findeiss S."/>
            <person name="Freyhult E."/>
            <person name="Fulton L."/>
            <person name="Fulton R."/>
            <person name="Garcia A.C."/>
            <person name="Gardiner A."/>
            <person name="Garfield D.A."/>
            <person name="Garvin B.E."/>
            <person name="Gibson G."/>
            <person name="Gilbert D."/>
            <person name="Gnerre S."/>
            <person name="Godfrey J."/>
            <person name="Good R."/>
            <person name="Gotea V."/>
            <person name="Gravely B."/>
            <person name="Greenberg A.J."/>
            <person name="Griffiths-Jones S."/>
            <person name="Gross S."/>
            <person name="Guigo R."/>
            <person name="Gustafson E.A."/>
            <person name="Haerty W."/>
            <person name="Hahn M.W."/>
            <person name="Halligan D.L."/>
            <person name="Halpern A.L."/>
            <person name="Halter G.M."/>
            <person name="Han M.V."/>
            <person name="Heger A."/>
            <person name="Hillier L."/>
            <person name="Hinrichs A.S."/>
            <person name="Holmes I."/>
            <person name="Hoskins R.A."/>
            <person name="Hubisz M.J."/>
            <person name="Hultmark D."/>
            <person name="Huntley M.A."/>
            <person name="Jaffe D.B."/>
            <person name="Jagadeeshan S."/>
            <person name="Jeck W.R."/>
            <person name="Johnson J."/>
            <person name="Jones C.D."/>
            <person name="Jordan W.C."/>
            <person name="Karpen G.H."/>
            <person name="Kataoka E."/>
            <person name="Keightley P.D."/>
            <person name="Kheradpour P."/>
            <person name="Kirkness E.F."/>
            <person name="Koerich L.B."/>
            <person name="Kristiansen K."/>
            <person name="Kudrna D."/>
            <person name="Kulathinal R.J."/>
            <person name="Kumar S."/>
            <person name="Kwok R."/>
            <person name="Lander E."/>
            <person name="Langley C.H."/>
            <person name="Lapoint R."/>
            <person name="Lazzaro B.P."/>
            <person name="Lee S.J."/>
            <person name="Levesque L."/>
            <person name="Li R."/>
            <person name="Lin C.F."/>
            <person name="Lin M.F."/>
            <person name="Lindblad-Toh K."/>
            <person name="Llopart A."/>
            <person name="Long M."/>
            <person name="Low L."/>
            <person name="Lozovsky E."/>
            <person name="Lu J."/>
            <person name="Luo M."/>
            <person name="Machado C.A."/>
            <person name="Makalowski W."/>
            <person name="Marzo M."/>
            <person name="Matsuda M."/>
            <person name="Matzkin L."/>
            <person name="McAllister B."/>
            <person name="McBride C.S."/>
            <person name="McKernan B."/>
            <person name="McKernan K."/>
            <person name="Mendez-Lago M."/>
            <person name="Minx P."/>
            <person name="Mollenhauer M.U."/>
            <person name="Montooth K."/>
            <person name="Mount S.M."/>
            <person name="Mu X."/>
            <person name="Myers E."/>
            <person name="Negre B."/>
            <person name="Newfeld S."/>
            <person name="Nielsen R."/>
            <person name="Noor M.A."/>
            <person name="O'Grady P."/>
            <person name="Pachter L."/>
            <person name="Papaceit M."/>
            <person name="Parisi M.J."/>
            <person name="Parisi M."/>
            <person name="Parts L."/>
            <person name="Pedersen J.S."/>
            <person name="Pesole G."/>
            <person name="Phillippy A.M."/>
            <person name="Ponting C.P."/>
            <person name="Pop M."/>
            <person name="Porcelli D."/>
            <person name="Powell J.R."/>
            <person name="Prohaska S."/>
            <person name="Pruitt K."/>
            <person name="Puig M."/>
            <person name="Quesneville H."/>
            <person name="Ram K.R."/>
            <person name="Rand D."/>
            <person name="Rasmussen M.D."/>
            <person name="Reed L.K."/>
            <person name="Reenan R."/>
            <person name="Reily A."/>
            <person name="Remington K.A."/>
            <person name="Rieger T.T."/>
            <person name="Ritchie M.G."/>
            <person name="Robin C."/>
            <person name="Rogers Y.H."/>
            <person name="Rohde C."/>
            <person name="Rozas J."/>
            <person name="Rubenfield M.J."/>
            <person name="Ruiz A."/>
            <person name="Russo S."/>
            <person name="Salzberg S.L."/>
            <person name="Sanchez-Gracia A."/>
            <person name="Saranga D.J."/>
            <person name="Sato H."/>
            <person name="Schaeffer S.W."/>
            <person name="Schatz M.C."/>
            <person name="Schlenke T."/>
            <person name="Schwartz R."/>
            <person name="Segarra C."/>
            <person name="Singh R.S."/>
            <person name="Sirot L."/>
            <person name="Sirota M."/>
            <person name="Sisneros N.B."/>
            <person name="Smith C.D."/>
            <person name="Smith T.F."/>
            <person name="Spieth J."/>
            <person name="Stage D.E."/>
            <person name="Stark A."/>
            <person name="Stephan W."/>
            <person name="Strausberg R.L."/>
            <person name="Strempel S."/>
            <person name="Sturgill D."/>
            <person name="Sutton G."/>
            <person name="Sutton G.G."/>
            <person name="Tao W."/>
            <person name="Teichmann S."/>
            <person name="Tobari Y.N."/>
            <person name="Tomimura Y."/>
            <person name="Tsolas J.M."/>
            <person name="Valente V.L."/>
            <person name="Venter E."/>
            <person name="Venter J.C."/>
            <person name="Vicario S."/>
            <person name="Vieira F.G."/>
            <person name="Vilella A.J."/>
            <person name="Villasante A."/>
            <person name="Walenz B."/>
            <person name="Wang J."/>
            <person name="Wasserman M."/>
            <person name="Watts T."/>
            <person name="Wilson D."/>
            <person name="Wilson R.K."/>
            <person name="Wing R.A."/>
            <person name="Wolfner M.F."/>
            <person name="Wong A."/>
            <person name="Wong G.K."/>
            <person name="Wu C.I."/>
            <person name="Wu G."/>
            <person name="Yamamoto D."/>
            <person name="Yang H.P."/>
            <person name="Yang S.P."/>
            <person name="Yorke J.A."/>
            <person name="Yoshida K."/>
            <person name="Zdobnov E."/>
            <person name="Zhang P."/>
            <person name="Zhang Y."/>
            <person name="Zimin A.V."/>
            <person name="Baldwin J."/>
            <person name="Abdouelleil A."/>
            <person name="Abdulkadir J."/>
            <person name="Abebe A."/>
            <person name="Abera B."/>
            <person name="Abreu J."/>
            <person name="Acer S.C."/>
            <person name="Aftuck L."/>
            <person name="Alexander A."/>
            <person name="An P."/>
            <person name="Anderson E."/>
            <person name="Anderson S."/>
            <person name="Arachi H."/>
            <person name="Azer M."/>
            <person name="Bachantsang P."/>
            <person name="Barry A."/>
            <person name="Bayul T."/>
            <person name="Berlin A."/>
            <person name="Bessette D."/>
            <person name="Bloom T."/>
            <person name="Blye J."/>
            <person name="Boguslavskiy L."/>
            <person name="Bonnet C."/>
            <person name="Boukhgalter B."/>
            <person name="Bourzgui I."/>
            <person name="Brown A."/>
            <person name="Cahill P."/>
            <person name="Channer S."/>
            <person name="Cheshatsang Y."/>
            <person name="Chuda L."/>
            <person name="Citroen M."/>
            <person name="Collymore A."/>
            <person name="Cooke P."/>
            <person name="Costello M."/>
            <person name="D'Aco K."/>
            <person name="Daza R."/>
            <person name="De Haan G."/>
            <person name="DeGray S."/>
            <person name="DeMaso C."/>
            <person name="Dhargay N."/>
            <person name="Dooley K."/>
            <person name="Dooley E."/>
            <person name="Doricent M."/>
            <person name="Dorje P."/>
            <person name="Dorjee K."/>
            <person name="Dupes A."/>
            <person name="Elong R."/>
            <person name="Falk J."/>
            <person name="Farina A."/>
            <person name="Faro S."/>
            <person name="Ferguson D."/>
            <person name="Fisher S."/>
            <person name="Foley C.D."/>
            <person name="Franke A."/>
            <person name="Friedrich D."/>
            <person name="Gadbois L."/>
            <person name="Gearin G."/>
            <person name="Gearin C.R."/>
            <person name="Giannoukos G."/>
            <person name="Goode T."/>
            <person name="Graham J."/>
            <person name="Grandbois E."/>
            <person name="Grewal S."/>
            <person name="Gyaltsen K."/>
            <person name="Hafez N."/>
            <person name="Hagos B."/>
            <person name="Hall J."/>
            <person name="Henson C."/>
            <person name="Hollinger A."/>
            <person name="Honan T."/>
            <person name="Huard M.D."/>
            <person name="Hughes L."/>
            <person name="Hurhula B."/>
            <person name="Husby M.E."/>
            <person name="Kamat A."/>
            <person name="Kanga B."/>
            <person name="Kashin S."/>
            <person name="Khazanovich D."/>
            <person name="Kisner P."/>
            <person name="Lance K."/>
            <person name="Lara M."/>
            <person name="Lee W."/>
            <person name="Lennon N."/>
            <person name="Letendre F."/>
            <person name="LeVine R."/>
            <person name="Lipovsky A."/>
            <person name="Liu X."/>
            <person name="Liu J."/>
            <person name="Liu S."/>
            <person name="Lokyitsang T."/>
            <person name="Lokyitsang Y."/>
            <person name="Lubonja R."/>
            <person name="Lui A."/>
            <person name="MacDonald P."/>
            <person name="Magnisalis V."/>
            <person name="Maru K."/>
            <person name="Matthews C."/>
            <person name="McCusker W."/>
            <person name="McDonough S."/>
            <person name="Mehta T."/>
            <person name="Meldrim J."/>
            <person name="Meneus L."/>
            <person name="Mihai O."/>
            <person name="Mihalev A."/>
            <person name="Mihova T."/>
            <person name="Mittelman R."/>
            <person name="Mlenga V."/>
            <person name="Montmayeur A."/>
            <person name="Mulrain L."/>
            <person name="Navidi A."/>
            <person name="Naylor J."/>
            <person name="Negash T."/>
            <person name="Nguyen T."/>
            <person name="Nguyen N."/>
            <person name="Nicol R."/>
            <person name="Norbu C."/>
            <person name="Norbu N."/>
            <person name="Novod N."/>
            <person name="O'Neill B."/>
            <person name="Osman S."/>
            <person name="Markiewicz E."/>
            <person name="Oyono O.L."/>
            <person name="Patti C."/>
            <person name="Phunkhang P."/>
            <person name="Pierre F."/>
            <person name="Priest M."/>
            <person name="Raghuraman S."/>
            <person name="Rege F."/>
            <person name="Reyes R."/>
            <person name="Rise C."/>
            <person name="Rogov P."/>
            <person name="Ross K."/>
            <person name="Ryan E."/>
            <person name="Settipalli S."/>
            <person name="Shea T."/>
            <person name="Sherpa N."/>
            <person name="Shi L."/>
            <person name="Shih D."/>
            <person name="Sparrow T."/>
            <person name="Spaulding J."/>
            <person name="Stalker J."/>
            <person name="Stange-Thomann N."/>
            <person name="Stavropoulos S."/>
            <person name="Stone C."/>
            <person name="Strader C."/>
            <person name="Tesfaye S."/>
            <person name="Thomson T."/>
            <person name="Thoulutsang Y."/>
            <person name="Thoulutsang D."/>
            <person name="Topham K."/>
            <person name="Topping I."/>
            <person name="Tsamla T."/>
            <person name="Vassiliev H."/>
            <person name="Vo A."/>
            <person name="Wangchuk T."/>
            <person name="Wangdi T."/>
            <person name="Weiand M."/>
            <person name="Wilkinson J."/>
            <person name="Wilson A."/>
            <person name="Yadav S."/>
            <person name="Young G."/>
            <person name="Yu Q."/>
            <person name="Zembek L."/>
            <person name="Zhong D."/>
            <person name="Zimmer A."/>
            <person name="Zwirko Z."/>
            <person name="Jaffe D.B."/>
            <person name="Alvarez P."/>
            <person name="Brockman W."/>
            <person name="Butler J."/>
            <person name="Chin C."/>
            <person name="Gnerre S."/>
            <person name="Grabherr M."/>
            <person name="Kleber M."/>
            <person name="Mauceli E."/>
            <person name="MacCallum I."/>
        </authorList>
    </citation>
    <scope>NUCLEOTIDE SEQUENCE [LARGE SCALE GENOMIC DNA]</scope>
    <source>
        <strain evidence="3">MSH-3 / Tucson 14011-0111.49</strain>
    </source>
</reference>
<dbReference type="GO" id="GO:0005737">
    <property type="term" value="C:cytoplasm"/>
    <property type="evidence" value="ECO:0007669"/>
    <property type="project" value="EnsemblMetazoa"/>
</dbReference>
<dbReference type="GO" id="GO:0048786">
    <property type="term" value="C:presynaptic active zone"/>
    <property type="evidence" value="ECO:0007669"/>
    <property type="project" value="EnsemblMetazoa"/>
</dbReference>
<evidence type="ECO:0000256" key="1">
    <source>
        <dbReference type="SAM" id="MobiDB-lite"/>
    </source>
</evidence>
<dbReference type="OMA" id="TMQADDK"/>
<dbReference type="STRING" id="7234.B4G5P5"/>
<sequence>MDESDSPSPQMQQTTSRVFCCGDTSPRGPKLLRVGPGQAVQVITMQKDEISESEAKKQKIAQVQL</sequence>
<organism evidence="3">
    <name type="scientific">Drosophila persimilis</name>
    <name type="common">Fruit fly</name>
    <dbReference type="NCBI Taxonomy" id="7234"/>
    <lineage>
        <taxon>Eukaryota</taxon>
        <taxon>Metazoa</taxon>
        <taxon>Ecdysozoa</taxon>
        <taxon>Arthropoda</taxon>
        <taxon>Hexapoda</taxon>
        <taxon>Insecta</taxon>
        <taxon>Pterygota</taxon>
        <taxon>Neoptera</taxon>
        <taxon>Endopterygota</taxon>
        <taxon>Diptera</taxon>
        <taxon>Brachycera</taxon>
        <taxon>Muscomorpha</taxon>
        <taxon>Ephydroidea</taxon>
        <taxon>Drosophilidae</taxon>
        <taxon>Drosophila</taxon>
        <taxon>Sophophora</taxon>
    </lineage>
</organism>
<dbReference type="GO" id="GO:0045494">
    <property type="term" value="P:photoreceptor cell maintenance"/>
    <property type="evidence" value="ECO:0007669"/>
    <property type="project" value="EnsemblMetazoa"/>
</dbReference>
<protein>
    <submittedName>
        <fullName evidence="2">GL20613</fullName>
    </submittedName>
</protein>
<name>B4G5P5_DROPE</name>
<keyword evidence="3" id="KW-1185">Reference proteome</keyword>
<dbReference type="GO" id="GO:0031594">
    <property type="term" value="C:neuromuscular junction"/>
    <property type="evidence" value="ECO:0007669"/>
    <property type="project" value="EnsemblMetazoa"/>
</dbReference>
<dbReference type="GO" id="GO:0043025">
    <property type="term" value="C:neuronal cell body"/>
    <property type="evidence" value="ECO:0007669"/>
    <property type="project" value="EnsemblMetazoa"/>
</dbReference>
<accession>B4G5P5</accession>